<dbReference type="EMBL" id="KV426045">
    <property type="protein sequence ID" value="KZV90580.1"/>
    <property type="molecule type" value="Genomic_DNA"/>
</dbReference>
<dbReference type="Pfam" id="PF09725">
    <property type="entry name" value="Fra10Ac1"/>
    <property type="match status" value="1"/>
</dbReference>
<dbReference type="InterPro" id="IPR019129">
    <property type="entry name" value="Folate-sensitive_fs_Fra10Ac1"/>
</dbReference>
<reference evidence="1 2" key="1">
    <citation type="journal article" date="2016" name="Mol. Biol. Evol.">
        <title>Comparative Genomics of Early-Diverging Mushroom-Forming Fungi Provides Insights into the Origins of Lignocellulose Decay Capabilities.</title>
        <authorList>
            <person name="Nagy L.G."/>
            <person name="Riley R."/>
            <person name="Tritt A."/>
            <person name="Adam C."/>
            <person name="Daum C."/>
            <person name="Floudas D."/>
            <person name="Sun H."/>
            <person name="Yadav J.S."/>
            <person name="Pangilinan J."/>
            <person name="Larsson K.H."/>
            <person name="Matsuura K."/>
            <person name="Barry K."/>
            <person name="Labutti K."/>
            <person name="Kuo R."/>
            <person name="Ohm R.A."/>
            <person name="Bhattacharya S.S."/>
            <person name="Shirouzu T."/>
            <person name="Yoshinaga Y."/>
            <person name="Martin F.M."/>
            <person name="Grigoriev I.V."/>
            <person name="Hibbett D.S."/>
        </authorList>
    </citation>
    <scope>NUCLEOTIDE SEQUENCE [LARGE SCALE GENOMIC DNA]</scope>
    <source>
        <strain evidence="1 2">HHB12029</strain>
    </source>
</reference>
<protein>
    <recommendedName>
        <fullName evidence="3">Protein FRA10AC1</fullName>
    </recommendedName>
</protein>
<proteinExistence type="predicted"/>
<name>A0A165GIM8_EXIGL</name>
<sequence length="139" mass="16108">MSEFEVLKASHRFLRADGQTAQSWEDKVAQKYEESLFREFAMCDLKHYKSGQFALRWRTEDEVVSGAGQDTCANTRCGGAQSTSASKLQTLELPFNYVERGEQQSALVKVVLCDRCVHKLMWKRNHDKAERLRREQECQ</sequence>
<gene>
    <name evidence="1" type="ORF">EXIGLDRAFT_750535</name>
</gene>
<dbReference type="OrthoDB" id="197967at2759"/>
<evidence type="ECO:0000313" key="2">
    <source>
        <dbReference type="Proteomes" id="UP000077266"/>
    </source>
</evidence>
<dbReference type="STRING" id="1314781.A0A165GIM8"/>
<organism evidence="1 2">
    <name type="scientific">Exidia glandulosa HHB12029</name>
    <dbReference type="NCBI Taxonomy" id="1314781"/>
    <lineage>
        <taxon>Eukaryota</taxon>
        <taxon>Fungi</taxon>
        <taxon>Dikarya</taxon>
        <taxon>Basidiomycota</taxon>
        <taxon>Agaricomycotina</taxon>
        <taxon>Agaricomycetes</taxon>
        <taxon>Auriculariales</taxon>
        <taxon>Exidiaceae</taxon>
        <taxon>Exidia</taxon>
    </lineage>
</organism>
<keyword evidence="2" id="KW-1185">Reference proteome</keyword>
<dbReference type="AlphaFoldDB" id="A0A165GIM8"/>
<dbReference type="Proteomes" id="UP000077266">
    <property type="component" value="Unassembled WGS sequence"/>
</dbReference>
<evidence type="ECO:0008006" key="3">
    <source>
        <dbReference type="Google" id="ProtNLM"/>
    </source>
</evidence>
<evidence type="ECO:0000313" key="1">
    <source>
        <dbReference type="EMBL" id="KZV90580.1"/>
    </source>
</evidence>
<accession>A0A165GIM8</accession>
<dbReference type="InParanoid" id="A0A165GIM8"/>